<feature type="region of interest" description="Disordered" evidence="1">
    <location>
        <begin position="143"/>
        <end position="165"/>
    </location>
</feature>
<comment type="caution">
    <text evidence="2">The sequence shown here is derived from an EMBL/GenBank/DDBJ whole genome shotgun (WGS) entry which is preliminary data.</text>
</comment>
<evidence type="ECO:0008006" key="4">
    <source>
        <dbReference type="Google" id="ProtNLM"/>
    </source>
</evidence>
<name>A0A4R8WI56_9MICO</name>
<dbReference type="RefSeq" id="WP_134569060.1">
    <property type="nucleotide sequence ID" value="NZ_SOFP01000075.1"/>
</dbReference>
<organism evidence="2 3">
    <name type="scientific">Cryobacterium algoritolerans</name>
    <dbReference type="NCBI Taxonomy" id="1259184"/>
    <lineage>
        <taxon>Bacteria</taxon>
        <taxon>Bacillati</taxon>
        <taxon>Actinomycetota</taxon>
        <taxon>Actinomycetes</taxon>
        <taxon>Micrococcales</taxon>
        <taxon>Microbacteriaceae</taxon>
        <taxon>Cryobacterium</taxon>
    </lineage>
</organism>
<dbReference type="Proteomes" id="UP000298412">
    <property type="component" value="Unassembled WGS sequence"/>
</dbReference>
<dbReference type="EMBL" id="SOFP01000075">
    <property type="protein sequence ID" value="TFC10384.1"/>
    <property type="molecule type" value="Genomic_DNA"/>
</dbReference>
<feature type="compositionally biased region" description="Basic and acidic residues" evidence="1">
    <location>
        <begin position="143"/>
        <end position="162"/>
    </location>
</feature>
<sequence>MDVVYTDPTRASPTERIRYDYLINATGPKLNFAATPGLGPDSGHTVSVCTPNHAVEAARHLANEHELGDFGGGGMTFSQAGRRITSEAWMESLFRKRKIKAITQAAVTEIEPRLIHYRHNSGLAEHLPEPELPQRVRYRDRVHRHDPERCDRTDPHRVDGRNGGRLHRLYGQGNALRHRGGHVDVADRVRPPATRTRQGGIRVQAGRAARDCALGTLQIPGGQALHGVHTAGEVSGPTNACATGPLTLGPPAIADVEQHPTGSRVTIGGGWEATDGPAHLGQDRGLSLVVLRRWNRAGSPGQRAQRLSAGGGGQALERFVLASRNARG</sequence>
<dbReference type="AlphaFoldDB" id="A0A4R8WI56"/>
<proteinExistence type="predicted"/>
<dbReference type="OrthoDB" id="9802771at2"/>
<gene>
    <name evidence="2" type="ORF">E3O19_15390</name>
</gene>
<evidence type="ECO:0000313" key="2">
    <source>
        <dbReference type="EMBL" id="TFC10384.1"/>
    </source>
</evidence>
<evidence type="ECO:0000313" key="3">
    <source>
        <dbReference type="Proteomes" id="UP000298412"/>
    </source>
</evidence>
<dbReference type="Gene3D" id="3.50.50.100">
    <property type="match status" value="1"/>
</dbReference>
<reference evidence="2 3" key="1">
    <citation type="submission" date="2019-03" db="EMBL/GenBank/DDBJ databases">
        <title>Genomics of glacier-inhabiting Cryobacterium strains.</title>
        <authorList>
            <person name="Liu Q."/>
            <person name="Xin Y.-H."/>
        </authorList>
    </citation>
    <scope>NUCLEOTIDE SEQUENCE [LARGE SCALE GENOMIC DNA]</scope>
    <source>
        <strain evidence="2 3">MDT1-3</strain>
    </source>
</reference>
<accession>A0A4R8WI56</accession>
<protein>
    <recommendedName>
        <fullName evidence="4">FAD/NAD(P)-binding domain-containing protein</fullName>
    </recommendedName>
</protein>
<evidence type="ECO:0000256" key="1">
    <source>
        <dbReference type="SAM" id="MobiDB-lite"/>
    </source>
</evidence>
<keyword evidence="3" id="KW-1185">Reference proteome</keyword>